<sequence length="307" mass="33679">DRRRRRHGSGRARLPPVRRAGGPGGAARAELPALHLHRCRPRRVRLGRGGPADQGPTAPPRQRAGRLPVARRLVRGVARAPGRATQPAAHLHRPRRAAAGAGGRRRLRAARVDRARIGVGGAGPTRRRDRAGRPERPLRRSDRWGGVAPAGRGPRAPAGRRRDRRPGHERHRRGAALRHRSPGPAGGAHRGRRLGPRGARRRAADLATASVRSLDPAARRAPDRGGVRRGRGDRRLRPRSRRRRPRSGRRRLGGARRAGRRRRLRLAGGRGRRGHRPAEAPAARGRVRPPVGGVHGLLARRPSRPRL</sequence>
<feature type="compositionally biased region" description="Basic residues" evidence="1">
    <location>
        <begin position="1"/>
        <end position="10"/>
    </location>
</feature>
<feature type="compositionally biased region" description="Basic and acidic residues" evidence="1">
    <location>
        <begin position="217"/>
        <end position="226"/>
    </location>
</feature>
<dbReference type="AlphaFoldDB" id="A0A6J4I2Z0"/>
<name>A0A6J4I2Z0_9ACTN</name>
<accession>A0A6J4I2Z0</accession>
<reference evidence="2" key="1">
    <citation type="submission" date="2020-02" db="EMBL/GenBank/DDBJ databases">
        <authorList>
            <person name="Meier V. D."/>
        </authorList>
    </citation>
    <scope>NUCLEOTIDE SEQUENCE</scope>
    <source>
        <strain evidence="2">AVDCRST_MAG57</strain>
    </source>
</reference>
<feature type="non-terminal residue" evidence="2">
    <location>
        <position position="1"/>
    </location>
</feature>
<feature type="compositionally biased region" description="Low complexity" evidence="1">
    <location>
        <begin position="65"/>
        <end position="89"/>
    </location>
</feature>
<feature type="compositionally biased region" description="Basic and acidic residues" evidence="1">
    <location>
        <begin position="131"/>
        <end position="143"/>
    </location>
</feature>
<organism evidence="2">
    <name type="scientific">uncultured Blastococcus sp</name>
    <dbReference type="NCBI Taxonomy" id="217144"/>
    <lineage>
        <taxon>Bacteria</taxon>
        <taxon>Bacillati</taxon>
        <taxon>Actinomycetota</taxon>
        <taxon>Actinomycetes</taxon>
        <taxon>Geodermatophilales</taxon>
        <taxon>Geodermatophilaceae</taxon>
        <taxon>Blastococcus</taxon>
        <taxon>environmental samples</taxon>
    </lineage>
</organism>
<feature type="non-terminal residue" evidence="2">
    <location>
        <position position="307"/>
    </location>
</feature>
<feature type="compositionally biased region" description="Low complexity" evidence="1">
    <location>
        <begin position="279"/>
        <end position="292"/>
    </location>
</feature>
<feature type="compositionally biased region" description="Basic residues" evidence="1">
    <location>
        <begin position="158"/>
        <end position="181"/>
    </location>
</feature>
<evidence type="ECO:0000256" key="1">
    <source>
        <dbReference type="SAM" id="MobiDB-lite"/>
    </source>
</evidence>
<feature type="region of interest" description="Disordered" evidence="1">
    <location>
        <begin position="1"/>
        <end position="307"/>
    </location>
</feature>
<gene>
    <name evidence="2" type="ORF">AVDCRST_MAG57-1488</name>
</gene>
<proteinExistence type="predicted"/>
<feature type="compositionally biased region" description="Low complexity" evidence="1">
    <location>
        <begin position="144"/>
        <end position="157"/>
    </location>
</feature>
<evidence type="ECO:0000313" key="2">
    <source>
        <dbReference type="EMBL" id="CAA9240075.1"/>
    </source>
</evidence>
<feature type="compositionally biased region" description="Low complexity" evidence="1">
    <location>
        <begin position="11"/>
        <end position="34"/>
    </location>
</feature>
<dbReference type="EMBL" id="CADCTI010000135">
    <property type="protein sequence ID" value="CAA9240075.1"/>
    <property type="molecule type" value="Genomic_DNA"/>
</dbReference>
<feature type="compositionally biased region" description="Basic residues" evidence="1">
    <location>
        <begin position="189"/>
        <end position="201"/>
    </location>
</feature>
<protein>
    <submittedName>
        <fullName evidence="2">Iron-chelator utilization protein</fullName>
    </submittedName>
</protein>
<feature type="compositionally biased region" description="Basic residues" evidence="1">
    <location>
        <begin position="227"/>
        <end position="275"/>
    </location>
</feature>
<feature type="compositionally biased region" description="Basic residues" evidence="1">
    <location>
        <begin position="35"/>
        <end position="46"/>
    </location>
</feature>